<sequence length="601" mass="63840">MNEWMMNEKEHTYFLKKLARSYRTAGLLLGIIWVMMFQDVQAQSGVGANFGIEADAYSGDVISGVLTDDWFYNGISGAGVVDEATAAAMGYAAQLAANNNIAFDLRQSIPNYASNNGYIWYSTRYGRDYTSLSGNDFTTFTSGKNGDNPMTSWSNGPSSVPSKTDIVDSGVHMRRNGDQVTDDLWVQMMISTLSSSGNHFIDFELFVSELSTSGSSFVNSGPHEGHTAWEFDASGNVVQIGDMVIGFSYSGSGVTGVEVRLWIDRSIFNPGSAPGGTSTFVWGPNIDGGSTYGYAQIVVPAGTLLSNVNLFSTTAPPWGTTDTSGYNTNYSGGYLAEVGVNFTQLGFDPRALFGSGAACDSPFSAVITKSRTSSSFTSSLKDFAGPYDFLGSAAGTEVNTSIVDPGDFDSCNTGETLNLQAEFISASAEYIWYSLTPGVVFPANGLSEISGVGMDNVDIDTPGNYQLGIAPLEGCTPVTEPSDILLINAIPCAIGENYTTPVNMALNVNAPGVLTNDTDLEPGDVLTANTVPLVNVTNGTLILASDGSFTYTPNANFNGSDSFTYQVCDSYGLCDSAIVNLSIRLAGVITNRRITYRVNPN</sequence>
<evidence type="ECO:0000313" key="1">
    <source>
        <dbReference type="EMBL" id="QBA63568.1"/>
    </source>
</evidence>
<keyword evidence="2" id="KW-1185">Reference proteome</keyword>
<reference evidence="1 2" key="1">
    <citation type="submission" date="2019-01" db="EMBL/GenBank/DDBJ databases">
        <title>Muriicola soli sp. nov., isolated from soil.</title>
        <authorList>
            <person name="Kang H.J."/>
            <person name="Kim S.B."/>
        </authorList>
    </citation>
    <scope>NUCLEOTIDE SEQUENCE [LARGE SCALE GENOMIC DNA]</scope>
    <source>
        <strain evidence="1 2">MMS17-SY002</strain>
    </source>
</reference>
<dbReference type="AlphaFoldDB" id="A0A411E7D6"/>
<protein>
    <submittedName>
        <fullName evidence="1">Uncharacterized protein</fullName>
    </submittedName>
</protein>
<gene>
    <name evidence="1" type="ORF">EQY75_02790</name>
</gene>
<accession>A0A411E7D6</accession>
<dbReference type="EMBL" id="CP035544">
    <property type="protein sequence ID" value="QBA63568.1"/>
    <property type="molecule type" value="Genomic_DNA"/>
</dbReference>
<dbReference type="Pfam" id="PF17963">
    <property type="entry name" value="Big_9"/>
    <property type="match status" value="1"/>
</dbReference>
<evidence type="ECO:0000313" key="2">
    <source>
        <dbReference type="Proteomes" id="UP000290889"/>
    </source>
</evidence>
<dbReference type="KEGG" id="mur:EQY75_02790"/>
<dbReference type="OrthoDB" id="599464at2"/>
<dbReference type="Proteomes" id="UP000290889">
    <property type="component" value="Chromosome"/>
</dbReference>
<proteinExistence type="predicted"/>
<dbReference type="RefSeq" id="WP_129602684.1">
    <property type="nucleotide sequence ID" value="NZ_CP035544.1"/>
</dbReference>
<dbReference type="Gene3D" id="2.60.40.3440">
    <property type="match status" value="1"/>
</dbReference>
<name>A0A411E7D6_9FLAO</name>
<organism evidence="1 2">
    <name type="scientific">Muriicola soli</name>
    <dbReference type="NCBI Taxonomy" id="2507538"/>
    <lineage>
        <taxon>Bacteria</taxon>
        <taxon>Pseudomonadati</taxon>
        <taxon>Bacteroidota</taxon>
        <taxon>Flavobacteriia</taxon>
        <taxon>Flavobacteriales</taxon>
        <taxon>Flavobacteriaceae</taxon>
        <taxon>Muriicola</taxon>
    </lineage>
</organism>